<dbReference type="Proteomes" id="UP000198656">
    <property type="component" value="Unassembled WGS sequence"/>
</dbReference>
<sequence length="65" mass="7591">MGLRLLISHIEIRLGSPDYKQELLRESSHLRTTLFLFGNVKTLYGGVIKAYCEVIEHRLNCYSFF</sequence>
<gene>
    <name evidence="1" type="ORF">SAMN05443529_10254</name>
</gene>
<dbReference type="EMBL" id="FNCP01000002">
    <property type="protein sequence ID" value="SDG28981.1"/>
    <property type="molecule type" value="Genomic_DNA"/>
</dbReference>
<dbReference type="AlphaFoldDB" id="A0A1G7T169"/>
<dbReference type="STRING" id="1121419.SAMN05443529_10254"/>
<reference evidence="2" key="1">
    <citation type="submission" date="2016-10" db="EMBL/GenBank/DDBJ databases">
        <authorList>
            <person name="Varghese N."/>
            <person name="Submissions S."/>
        </authorList>
    </citation>
    <scope>NUCLEOTIDE SEQUENCE [LARGE SCALE GENOMIC DNA]</scope>
    <source>
        <strain evidence="2">DSM 8344</strain>
    </source>
</reference>
<organism evidence="1 2">
    <name type="scientific">Desulfosporosinus hippei DSM 8344</name>
    <dbReference type="NCBI Taxonomy" id="1121419"/>
    <lineage>
        <taxon>Bacteria</taxon>
        <taxon>Bacillati</taxon>
        <taxon>Bacillota</taxon>
        <taxon>Clostridia</taxon>
        <taxon>Eubacteriales</taxon>
        <taxon>Desulfitobacteriaceae</taxon>
        <taxon>Desulfosporosinus</taxon>
    </lineage>
</organism>
<protein>
    <submittedName>
        <fullName evidence="1">Uncharacterized protein</fullName>
    </submittedName>
</protein>
<accession>A0A1G7T169</accession>
<evidence type="ECO:0000313" key="2">
    <source>
        <dbReference type="Proteomes" id="UP000198656"/>
    </source>
</evidence>
<keyword evidence="2" id="KW-1185">Reference proteome</keyword>
<proteinExistence type="predicted"/>
<name>A0A1G7T169_9FIRM</name>
<evidence type="ECO:0000313" key="1">
    <source>
        <dbReference type="EMBL" id="SDG28981.1"/>
    </source>
</evidence>